<dbReference type="Gene3D" id="1.10.10.10">
    <property type="entry name" value="Winged helix-like DNA-binding domain superfamily/Winged helix DNA-binding domain"/>
    <property type="match status" value="1"/>
</dbReference>
<dbReference type="eggNOG" id="COG1846">
    <property type="taxonomic scope" value="Bacteria"/>
</dbReference>
<evidence type="ECO:0000256" key="1">
    <source>
        <dbReference type="ARBA" id="ARBA00023015"/>
    </source>
</evidence>
<dbReference type="PRINTS" id="PR00598">
    <property type="entry name" value="HTHMARR"/>
</dbReference>
<dbReference type="InterPro" id="IPR036388">
    <property type="entry name" value="WH-like_DNA-bd_sf"/>
</dbReference>
<evidence type="ECO:0000256" key="2">
    <source>
        <dbReference type="ARBA" id="ARBA00023125"/>
    </source>
</evidence>
<proteinExistence type="predicted"/>
<evidence type="ECO:0000313" key="5">
    <source>
        <dbReference type="EMBL" id="OWP52519.1"/>
    </source>
</evidence>
<dbReference type="EMBL" id="NJBA01000001">
    <property type="protein sequence ID" value="OWP52519.1"/>
    <property type="molecule type" value="Genomic_DNA"/>
</dbReference>
<keyword evidence="1" id="KW-0805">Transcription regulation</keyword>
<evidence type="ECO:0000259" key="4">
    <source>
        <dbReference type="PROSITE" id="PS50995"/>
    </source>
</evidence>
<dbReference type="STRING" id="46680.GCA_000807755_06263"/>
<gene>
    <name evidence="5" type="ORF">CEG18_01395</name>
</gene>
<dbReference type="GO" id="GO:0003677">
    <property type="term" value="F:DNA binding"/>
    <property type="evidence" value="ECO:0007669"/>
    <property type="project" value="UniProtKB-KW"/>
</dbReference>
<dbReference type="InterPro" id="IPR036390">
    <property type="entry name" value="WH_DNA-bd_sf"/>
</dbReference>
<protein>
    <submittedName>
        <fullName evidence="5">MarR family transcriptional regulator</fullName>
    </submittedName>
</protein>
<dbReference type="SMART" id="SM00347">
    <property type="entry name" value="HTH_MARR"/>
    <property type="match status" value="1"/>
</dbReference>
<dbReference type="PROSITE" id="PS50995">
    <property type="entry name" value="HTH_MARR_2"/>
    <property type="match status" value="1"/>
</dbReference>
<dbReference type="Proteomes" id="UP000198145">
    <property type="component" value="Unassembled WGS sequence"/>
</dbReference>
<dbReference type="AlphaFoldDB" id="A0A246FDY7"/>
<name>A0A246FDY7_PSENT</name>
<keyword evidence="3" id="KW-0804">Transcription</keyword>
<evidence type="ECO:0000256" key="3">
    <source>
        <dbReference type="ARBA" id="ARBA00023163"/>
    </source>
</evidence>
<organism evidence="5 6">
    <name type="scientific">Pseudomonas nitroreducens</name>
    <dbReference type="NCBI Taxonomy" id="46680"/>
    <lineage>
        <taxon>Bacteria</taxon>
        <taxon>Pseudomonadati</taxon>
        <taxon>Pseudomonadota</taxon>
        <taxon>Gammaproteobacteria</taxon>
        <taxon>Pseudomonadales</taxon>
        <taxon>Pseudomonadaceae</taxon>
        <taxon>Pseudomonas</taxon>
    </lineage>
</organism>
<keyword evidence="2" id="KW-0238">DNA-binding</keyword>
<reference evidence="5 6" key="1">
    <citation type="submission" date="2017-06" db="EMBL/GenBank/DDBJ databases">
        <title>Draft genome of Pseudomonas nitroreducens DF05.</title>
        <authorList>
            <person name="Iyer R."/>
        </authorList>
    </citation>
    <scope>NUCLEOTIDE SEQUENCE [LARGE SCALE GENOMIC DNA]</scope>
    <source>
        <strain evidence="5 6">DF05</strain>
    </source>
</reference>
<dbReference type="Pfam" id="PF01047">
    <property type="entry name" value="MarR"/>
    <property type="match status" value="1"/>
</dbReference>
<dbReference type="PANTHER" id="PTHR42756:SF1">
    <property type="entry name" value="TRANSCRIPTIONAL REPRESSOR OF EMRAB OPERON"/>
    <property type="match status" value="1"/>
</dbReference>
<dbReference type="InterPro" id="IPR000835">
    <property type="entry name" value="HTH_MarR-typ"/>
</dbReference>
<dbReference type="GO" id="GO:0003700">
    <property type="term" value="F:DNA-binding transcription factor activity"/>
    <property type="evidence" value="ECO:0007669"/>
    <property type="project" value="InterPro"/>
</dbReference>
<dbReference type="SUPFAM" id="SSF46785">
    <property type="entry name" value="Winged helix' DNA-binding domain"/>
    <property type="match status" value="1"/>
</dbReference>
<comment type="caution">
    <text evidence="5">The sequence shown here is derived from an EMBL/GenBank/DDBJ whole genome shotgun (WGS) entry which is preliminary data.</text>
</comment>
<sequence>MVEPINLIYTRFTVTEPMTHSVNPDLPQTLMKVLDHLRERLQDQLCAEGIDLTPPDIRLLELIGADAGQSLQSLGRKMCRDKALVTRKIREMETLGLVRRERNPIDQRSFQLFLTEAGCRIDERTQAILARTHDSLFAPLNDEEQRTLTQLLRQCLQGRAD</sequence>
<feature type="domain" description="HTH marR-type" evidence="4">
    <location>
        <begin position="23"/>
        <end position="157"/>
    </location>
</feature>
<evidence type="ECO:0000313" key="6">
    <source>
        <dbReference type="Proteomes" id="UP000198145"/>
    </source>
</evidence>
<dbReference type="PANTHER" id="PTHR42756">
    <property type="entry name" value="TRANSCRIPTIONAL REGULATOR, MARR"/>
    <property type="match status" value="1"/>
</dbReference>
<accession>A0A246FDY7</accession>